<dbReference type="RefSeq" id="WP_144238211.1">
    <property type="nucleotide sequence ID" value="NZ_JACJTA010000083.1"/>
</dbReference>
<keyword evidence="2" id="KW-1185">Reference proteome</keyword>
<sequence>MNYQLNIIYKKRYNPEWGIGHGGLGMERILLEYNAHQKSSVFNYIAHCPLPNAHCPIPTQS</sequence>
<name>A0ABR8GXH7_9CYAN</name>
<evidence type="ECO:0000313" key="1">
    <source>
        <dbReference type="EMBL" id="MBD2608103.1"/>
    </source>
</evidence>
<protein>
    <recommendedName>
        <fullName evidence="3">Aminoacyl-tRNA synthetase class II (D/K/N) domain-containing protein</fullName>
    </recommendedName>
</protein>
<evidence type="ECO:0008006" key="3">
    <source>
        <dbReference type="Google" id="ProtNLM"/>
    </source>
</evidence>
<dbReference type="Proteomes" id="UP000660380">
    <property type="component" value="Unassembled WGS sequence"/>
</dbReference>
<organism evidence="1 2">
    <name type="scientific">Scytonema hofmannii FACHB-248</name>
    <dbReference type="NCBI Taxonomy" id="1842502"/>
    <lineage>
        <taxon>Bacteria</taxon>
        <taxon>Bacillati</taxon>
        <taxon>Cyanobacteriota</taxon>
        <taxon>Cyanophyceae</taxon>
        <taxon>Nostocales</taxon>
        <taxon>Scytonemataceae</taxon>
        <taxon>Scytonema</taxon>
    </lineage>
</organism>
<comment type="caution">
    <text evidence="1">The sequence shown here is derived from an EMBL/GenBank/DDBJ whole genome shotgun (WGS) entry which is preliminary data.</text>
</comment>
<evidence type="ECO:0000313" key="2">
    <source>
        <dbReference type="Proteomes" id="UP000660380"/>
    </source>
</evidence>
<gene>
    <name evidence="1" type="ORF">H6G81_27205</name>
</gene>
<accession>A0ABR8GXH7</accession>
<reference evidence="1 2" key="1">
    <citation type="journal article" date="2020" name="ISME J.">
        <title>Comparative genomics reveals insights into cyanobacterial evolution and habitat adaptation.</title>
        <authorList>
            <person name="Chen M.Y."/>
            <person name="Teng W.K."/>
            <person name="Zhao L."/>
            <person name="Hu C.X."/>
            <person name="Zhou Y.K."/>
            <person name="Han B.P."/>
            <person name="Song L.R."/>
            <person name="Shu W.S."/>
        </authorList>
    </citation>
    <scope>NUCLEOTIDE SEQUENCE [LARGE SCALE GENOMIC DNA]</scope>
    <source>
        <strain evidence="1 2">FACHB-248</strain>
    </source>
</reference>
<proteinExistence type="predicted"/>
<dbReference type="EMBL" id="JACJTA010000083">
    <property type="protein sequence ID" value="MBD2608103.1"/>
    <property type="molecule type" value="Genomic_DNA"/>
</dbReference>